<gene>
    <name evidence="3" type="ORF">TTHT_1389</name>
</gene>
<proteinExistence type="predicted"/>
<accession>A0A7R6PPH8</accession>
<keyword evidence="1" id="KW-1133">Transmembrane helix</keyword>
<evidence type="ECO:0000313" key="4">
    <source>
        <dbReference type="Proteomes" id="UP000595564"/>
    </source>
</evidence>
<keyword evidence="1" id="KW-0812">Transmembrane</keyword>
<reference evidence="3" key="1">
    <citation type="journal article" date="2012" name="Extremophiles">
        <title>Thermotomaculum hydrothermale gen. nov., sp. nov., a novel heterotrophic thermophile within the phylum Acidobacteria from a deep-sea hydrothermal vent chimney in the Southern Okinawa Trough.</title>
        <authorList>
            <person name="Izumi H."/>
            <person name="Nunoura T."/>
            <person name="Miyazaki M."/>
            <person name="Mino S."/>
            <person name="Toki T."/>
            <person name="Takai K."/>
            <person name="Sako Y."/>
            <person name="Sawabe T."/>
            <person name="Nakagawa S."/>
        </authorList>
    </citation>
    <scope>NUCLEOTIDE SEQUENCE [LARGE SCALE GENOMIC DNA]</scope>
    <source>
        <strain evidence="3">AC55</strain>
    </source>
</reference>
<evidence type="ECO:0000259" key="2">
    <source>
        <dbReference type="Pfam" id="PF04892"/>
    </source>
</evidence>
<protein>
    <submittedName>
        <fullName evidence="3">VanZ family protein</fullName>
    </submittedName>
</protein>
<keyword evidence="4" id="KW-1185">Reference proteome</keyword>
<name>A0A7R6PPH8_9BACT</name>
<dbReference type="Proteomes" id="UP000595564">
    <property type="component" value="Chromosome"/>
</dbReference>
<organism evidence="3 4">
    <name type="scientific">Thermotomaculum hydrothermale</name>
    <dbReference type="NCBI Taxonomy" id="981385"/>
    <lineage>
        <taxon>Bacteria</taxon>
        <taxon>Pseudomonadati</taxon>
        <taxon>Acidobacteriota</taxon>
        <taxon>Holophagae</taxon>
        <taxon>Thermotomaculales</taxon>
        <taxon>Thermotomaculaceae</taxon>
        <taxon>Thermotomaculum</taxon>
    </lineage>
</organism>
<feature type="domain" description="VanZ-like" evidence="2">
    <location>
        <begin position="13"/>
        <end position="69"/>
    </location>
</feature>
<reference evidence="3" key="2">
    <citation type="submission" date="2016-05" db="EMBL/GenBank/DDBJ databases">
        <title>Complete genome sequence of Thermotomaculum hydrothermale AC55.</title>
        <authorList>
            <person name="Takaki Y."/>
            <person name="Izumi H."/>
            <person name="Nunoura T."/>
            <person name="Takai K."/>
            <person name="Nakagawa S."/>
        </authorList>
    </citation>
    <scope>NUCLEOTIDE SEQUENCE</scope>
    <source>
        <strain evidence="3">AC55</strain>
    </source>
</reference>
<keyword evidence="1" id="KW-0472">Membrane</keyword>
<sequence>MFLHCIEYSGLTVLAYYSYLFKDIPSILLFVELFAFSDEFHQFFVPGRTFSFLDFLADFIGAILCLIVIIKYKEKIYGERN</sequence>
<dbReference type="EMBL" id="AP017470">
    <property type="protein sequence ID" value="BBB32901.1"/>
    <property type="molecule type" value="Genomic_DNA"/>
</dbReference>
<dbReference type="Pfam" id="PF04892">
    <property type="entry name" value="VanZ"/>
    <property type="match status" value="1"/>
</dbReference>
<evidence type="ECO:0000313" key="3">
    <source>
        <dbReference type="EMBL" id="BBB32901.1"/>
    </source>
</evidence>
<dbReference type="AlphaFoldDB" id="A0A7R6PPH8"/>
<dbReference type="KEGG" id="thyd:TTHT_1389"/>
<evidence type="ECO:0000256" key="1">
    <source>
        <dbReference type="SAM" id="Phobius"/>
    </source>
</evidence>
<dbReference type="InterPro" id="IPR006976">
    <property type="entry name" value="VanZ-like"/>
</dbReference>
<feature type="transmembrane region" description="Helical" evidence="1">
    <location>
        <begin position="50"/>
        <end position="70"/>
    </location>
</feature>
<dbReference type="NCBIfam" id="NF037970">
    <property type="entry name" value="vanZ_1"/>
    <property type="match status" value="1"/>
</dbReference>